<accession>A0ACC0JCZ8</accession>
<proteinExistence type="predicted"/>
<gene>
    <name evidence="1" type="ORF">MSG28_009921</name>
</gene>
<dbReference type="EMBL" id="CM046116">
    <property type="protein sequence ID" value="KAI8422016.1"/>
    <property type="molecule type" value="Genomic_DNA"/>
</dbReference>
<reference evidence="1 2" key="1">
    <citation type="journal article" date="2022" name="Genome Biol. Evol.">
        <title>The Spruce Budworm Genome: Reconstructing the Evolutionary History of Antifreeze Proteins.</title>
        <authorList>
            <person name="Beliveau C."/>
            <person name="Gagne P."/>
            <person name="Picq S."/>
            <person name="Vernygora O."/>
            <person name="Keeling C.I."/>
            <person name="Pinkney K."/>
            <person name="Doucet D."/>
            <person name="Wen F."/>
            <person name="Johnston J.S."/>
            <person name="Maaroufi H."/>
            <person name="Boyle B."/>
            <person name="Laroche J."/>
            <person name="Dewar K."/>
            <person name="Juretic N."/>
            <person name="Blackburn G."/>
            <person name="Nisole A."/>
            <person name="Brunet B."/>
            <person name="Brandao M."/>
            <person name="Lumley L."/>
            <person name="Duan J."/>
            <person name="Quan G."/>
            <person name="Lucarotti C.J."/>
            <person name="Roe A.D."/>
            <person name="Sperling F.A.H."/>
            <person name="Levesque R.C."/>
            <person name="Cusson M."/>
        </authorList>
    </citation>
    <scope>NUCLEOTIDE SEQUENCE [LARGE SCALE GENOMIC DNA]</scope>
    <source>
        <strain evidence="1">Glfc:IPQL:Cfum</strain>
    </source>
</reference>
<protein>
    <submittedName>
        <fullName evidence="1">Uncharacterized protein</fullName>
    </submittedName>
</protein>
<evidence type="ECO:0000313" key="1">
    <source>
        <dbReference type="EMBL" id="KAI8422016.1"/>
    </source>
</evidence>
<name>A0ACC0JCZ8_CHOFU</name>
<keyword evidence="2" id="KW-1185">Reference proteome</keyword>
<organism evidence="1 2">
    <name type="scientific">Choristoneura fumiferana</name>
    <name type="common">Spruce budworm moth</name>
    <name type="synonym">Archips fumiferana</name>
    <dbReference type="NCBI Taxonomy" id="7141"/>
    <lineage>
        <taxon>Eukaryota</taxon>
        <taxon>Metazoa</taxon>
        <taxon>Ecdysozoa</taxon>
        <taxon>Arthropoda</taxon>
        <taxon>Hexapoda</taxon>
        <taxon>Insecta</taxon>
        <taxon>Pterygota</taxon>
        <taxon>Neoptera</taxon>
        <taxon>Endopterygota</taxon>
        <taxon>Lepidoptera</taxon>
        <taxon>Glossata</taxon>
        <taxon>Ditrysia</taxon>
        <taxon>Tortricoidea</taxon>
        <taxon>Tortricidae</taxon>
        <taxon>Tortricinae</taxon>
        <taxon>Choristoneura</taxon>
    </lineage>
</organism>
<dbReference type="Proteomes" id="UP001064048">
    <property type="component" value="Chromosome 16"/>
</dbReference>
<evidence type="ECO:0000313" key="2">
    <source>
        <dbReference type="Proteomes" id="UP001064048"/>
    </source>
</evidence>
<comment type="caution">
    <text evidence="1">The sequence shown here is derived from an EMBL/GenBank/DDBJ whole genome shotgun (WGS) entry which is preliminary data.</text>
</comment>
<sequence length="392" mass="44174">MTGVPHLEYVTSKCEKGINVLRALSGVWWGAHPYCQKLVYNAVIRSQFDYGSLVIEPCNKNALKKLDLIQAKCLRITLGAMKSSPKIAMQVECLDPPLSLRRQYWQTVSSLRRVLSPIILFFLVWRSFPKKYLKTRLEVSSRHPYLFSCGEDRQVKCWDLEYNKVIRHYHGHLSAVYTLALHPTIDVLVSAGRDATARVWDMRTKANVHTLTGHTDTIASLVCQASEPQIITGSHDSTLRLWDLAAGRALCTLTNHKKSVRAIALHPALNTFASASPDNIKQWKCPDGKFIQNLSGHNAIVNCMAVNPGGRAGQRRRQRHPLLLGLAHRSAVQPGSMDSEAGIFAMTFDRSGSRLITAEADKSIKIYREDETASEETHPVNWRPEILKRRKF</sequence>